<feature type="transmembrane region" description="Helical" evidence="1">
    <location>
        <begin position="20"/>
        <end position="40"/>
    </location>
</feature>
<feature type="transmembrane region" description="Helical" evidence="1">
    <location>
        <begin position="94"/>
        <end position="127"/>
    </location>
</feature>
<reference evidence="2 3" key="1">
    <citation type="submission" date="2020-04" db="EMBL/GenBank/DDBJ databases">
        <title>Description of novel Gluconacetobacter.</title>
        <authorList>
            <person name="Sombolestani A."/>
        </authorList>
    </citation>
    <scope>NUCLEOTIDE SEQUENCE [LARGE SCALE GENOMIC DNA]</scope>
    <source>
        <strain evidence="2 3">LMG 19747</strain>
    </source>
</reference>
<evidence type="ECO:0000256" key="1">
    <source>
        <dbReference type="SAM" id="Phobius"/>
    </source>
</evidence>
<organism evidence="2 3">
    <name type="scientific">Gluconacetobacter sacchari</name>
    <dbReference type="NCBI Taxonomy" id="92759"/>
    <lineage>
        <taxon>Bacteria</taxon>
        <taxon>Pseudomonadati</taxon>
        <taxon>Pseudomonadota</taxon>
        <taxon>Alphaproteobacteria</taxon>
        <taxon>Acetobacterales</taxon>
        <taxon>Acetobacteraceae</taxon>
        <taxon>Gluconacetobacter</taxon>
    </lineage>
</organism>
<gene>
    <name evidence="2" type="ORF">HLH48_13125</name>
</gene>
<proteinExistence type="predicted"/>
<name>A0A7W4IDZ5_9PROT</name>
<sequence length="141" mass="14430">MGGAAALLMMAPLVNGLFLLLRDIFGVLFLPFSFLFGMAGQTDHAQVMGHIAGGMETGQLYHPLRMMAAALASTASAVLFVLSRGTGGRAMLAASVAGGLLALWLGGIATGLILIPGLTIEILYLLYPPPCAVRPPPAPGA</sequence>
<keyword evidence="1" id="KW-0812">Transmembrane</keyword>
<evidence type="ECO:0000313" key="3">
    <source>
        <dbReference type="Proteomes" id="UP000589085"/>
    </source>
</evidence>
<protein>
    <submittedName>
        <fullName evidence="2">Uncharacterized protein</fullName>
    </submittedName>
</protein>
<dbReference type="EMBL" id="JABEQJ010000016">
    <property type="protein sequence ID" value="MBB2161103.1"/>
    <property type="molecule type" value="Genomic_DNA"/>
</dbReference>
<keyword evidence="1" id="KW-0472">Membrane</keyword>
<feature type="transmembrane region" description="Helical" evidence="1">
    <location>
        <begin position="60"/>
        <end position="82"/>
    </location>
</feature>
<evidence type="ECO:0000313" key="2">
    <source>
        <dbReference type="EMBL" id="MBB2161103.1"/>
    </source>
</evidence>
<accession>A0A7W4IDZ5</accession>
<dbReference type="Proteomes" id="UP000589085">
    <property type="component" value="Unassembled WGS sequence"/>
</dbReference>
<dbReference type="AlphaFoldDB" id="A0A7W4IDZ5"/>
<comment type="caution">
    <text evidence="2">The sequence shown here is derived from an EMBL/GenBank/DDBJ whole genome shotgun (WGS) entry which is preliminary data.</text>
</comment>
<keyword evidence="1" id="KW-1133">Transmembrane helix</keyword>